<evidence type="ECO:0000313" key="1">
    <source>
        <dbReference type="EMBL" id="RLM01163.1"/>
    </source>
</evidence>
<keyword evidence="2" id="KW-1185">Reference proteome</keyword>
<reference evidence="1 2" key="1">
    <citation type="submission" date="2018-08" db="EMBL/GenBank/DDBJ databases">
        <title>Draft genome sequences of two Aspergillus turcosus clinical strains isolated from bronchoalveolar lavage fluid: one azole-susceptible and the other azole-resistant.</title>
        <authorList>
            <person name="Parent-Michaud M."/>
            <person name="Dufresne P.J."/>
            <person name="Fournier E."/>
            <person name="Martineau C."/>
            <person name="Moreira S."/>
            <person name="Perkins V."/>
            <person name="De Repentigny L."/>
            <person name="Dufresne S.F."/>
        </authorList>
    </citation>
    <scope>NUCLEOTIDE SEQUENCE [LARGE SCALE GENOMIC DNA]</scope>
    <source>
        <strain evidence="1">HMR AF 1038</strain>
    </source>
</reference>
<name>A0A229X5F7_9EURO</name>
<sequence>MLGILRSNEFPKNWDQIRQALEKSRSDLPSVEEYTKLRDLTAAASNEATITASVLPALVNLDVLILDRVTDAIVDAQWNKKNVHDWVVQLSPDPACSKDVLMCPHQLCLNDNHIARHEGHRAHIQRKHEDVPKVHVTSMLPEKKIINNKIEEYSCRDANTELLYEVQLLYIF</sequence>
<dbReference type="EMBL" id="NIDN02000007">
    <property type="protein sequence ID" value="RLM01163.1"/>
    <property type="molecule type" value="Genomic_DNA"/>
</dbReference>
<proteinExistence type="predicted"/>
<evidence type="ECO:0000313" key="2">
    <source>
        <dbReference type="Proteomes" id="UP000215289"/>
    </source>
</evidence>
<accession>A0A229X5F7</accession>
<gene>
    <name evidence="1" type="ORF">CFD26_100533</name>
</gene>
<protein>
    <submittedName>
        <fullName evidence="1">Uncharacterized protein</fullName>
    </submittedName>
</protein>
<organism evidence="1 2">
    <name type="scientific">Aspergillus turcosus</name>
    <dbReference type="NCBI Taxonomy" id="1245748"/>
    <lineage>
        <taxon>Eukaryota</taxon>
        <taxon>Fungi</taxon>
        <taxon>Dikarya</taxon>
        <taxon>Ascomycota</taxon>
        <taxon>Pezizomycotina</taxon>
        <taxon>Eurotiomycetes</taxon>
        <taxon>Eurotiomycetidae</taxon>
        <taxon>Eurotiales</taxon>
        <taxon>Aspergillaceae</taxon>
        <taxon>Aspergillus</taxon>
        <taxon>Aspergillus subgen. Fumigati</taxon>
    </lineage>
</organism>
<dbReference type="Proteomes" id="UP000215289">
    <property type="component" value="Unassembled WGS sequence"/>
</dbReference>
<comment type="caution">
    <text evidence="1">The sequence shown here is derived from an EMBL/GenBank/DDBJ whole genome shotgun (WGS) entry which is preliminary data.</text>
</comment>
<dbReference type="AlphaFoldDB" id="A0A229X5F7"/>